<sequence>MTDNDVQDVRDMVAQQKAEIAHEKEMAEKMKKLADVPDMQSEDFSMVEEMKQAKAKQQEKERRLGIQTCKKDDTSNTILYMYV</sequence>
<accession>A0A0W0FHA8</accession>
<protein>
    <submittedName>
        <fullName evidence="1">Uncharacterized protein</fullName>
    </submittedName>
</protein>
<dbReference type="eggNOG" id="ENOG502TDJX">
    <property type="taxonomic scope" value="Eukaryota"/>
</dbReference>
<gene>
    <name evidence="1" type="ORF">WG66_11884</name>
</gene>
<proteinExistence type="predicted"/>
<dbReference type="Proteomes" id="UP000054988">
    <property type="component" value="Unassembled WGS sequence"/>
</dbReference>
<reference evidence="1 2" key="1">
    <citation type="submission" date="2015-12" db="EMBL/GenBank/DDBJ databases">
        <title>Draft genome sequence of Moniliophthora roreri, the causal agent of frosty pod rot of cacao.</title>
        <authorList>
            <person name="Aime M.C."/>
            <person name="Diaz-Valderrama J.R."/>
            <person name="Kijpornyongpan T."/>
            <person name="Phillips-Mora W."/>
        </authorList>
    </citation>
    <scope>NUCLEOTIDE SEQUENCE [LARGE SCALE GENOMIC DNA]</scope>
    <source>
        <strain evidence="1 2">MCA 2952</strain>
    </source>
</reference>
<evidence type="ECO:0000313" key="2">
    <source>
        <dbReference type="Proteomes" id="UP000054988"/>
    </source>
</evidence>
<comment type="caution">
    <text evidence="1">The sequence shown here is derived from an EMBL/GenBank/DDBJ whole genome shotgun (WGS) entry which is preliminary data.</text>
</comment>
<dbReference type="EMBL" id="LATX01001986">
    <property type="protein sequence ID" value="KTB35719.1"/>
    <property type="molecule type" value="Genomic_DNA"/>
</dbReference>
<evidence type="ECO:0000313" key="1">
    <source>
        <dbReference type="EMBL" id="KTB35719.1"/>
    </source>
</evidence>
<name>A0A0W0FHA8_MONRR</name>
<organism evidence="1 2">
    <name type="scientific">Moniliophthora roreri</name>
    <name type="common">Frosty pod rot fungus</name>
    <name type="synonym">Monilia roreri</name>
    <dbReference type="NCBI Taxonomy" id="221103"/>
    <lineage>
        <taxon>Eukaryota</taxon>
        <taxon>Fungi</taxon>
        <taxon>Dikarya</taxon>
        <taxon>Basidiomycota</taxon>
        <taxon>Agaricomycotina</taxon>
        <taxon>Agaricomycetes</taxon>
        <taxon>Agaricomycetidae</taxon>
        <taxon>Agaricales</taxon>
        <taxon>Marasmiineae</taxon>
        <taxon>Marasmiaceae</taxon>
        <taxon>Moniliophthora</taxon>
    </lineage>
</organism>
<dbReference type="AlphaFoldDB" id="A0A0W0FHA8"/>